<dbReference type="PANTHER" id="PTHR43362:SF1">
    <property type="entry name" value="MANNITOL DEHYDROGENASE 2-RELATED"/>
    <property type="match status" value="1"/>
</dbReference>
<sequence>MSTMLNRSTTGELGPEMRPLVDPGELQPRIVHFGLGAFHRAHQAVYTEAAAARSAQPWGIVAVGPRSAAPVEAARAQDCLFSVTDRMPGGGRIRVVGSVLDALMMRADAERIDRLIASPEVTTVTMTVTEKGYSRDPGTGLLNTADPGVTADLTATAVGDPLPMRTVVGRLTASLATRFRASGAPVNVISCDNAARNGAALAAVVRGFVEASAWPDRDALLDWLQTSVAFPCTVVDRIVPATTPEDRAAASKALGLRDETPVAGEPFRQWVLEDRFAAERPPWELDGALVVPDAGPHQLMKLRLLNGSHSILAYLGLAARRDTVADALGSDWGERAVRRFAAEVAATLPEAGLDVAGYVDALVERFGNPAIGHRLRQIGSDGSLKIPERWFPALRALRAGGFATPVLELALAAWVNATRPGGSQVFGTDDPAAEALARCWRGAAEPAVVARLLTAIGAADLAEDAGLVSAVADHLPALRAGRIEL</sequence>
<dbReference type="PANTHER" id="PTHR43362">
    <property type="entry name" value="MANNITOL DEHYDROGENASE DSF1-RELATED"/>
    <property type="match status" value="1"/>
</dbReference>
<comment type="similarity">
    <text evidence="1">Belongs to the mannitol dehydrogenase family.</text>
</comment>
<reference evidence="9" key="1">
    <citation type="submission" date="2017-12" db="EMBL/GenBank/DDBJ databases">
        <title>Sequencing the genomes of 1000 Actinobacteria strains.</title>
        <authorList>
            <person name="Klenk H.-P."/>
        </authorList>
    </citation>
    <scope>NUCLEOTIDE SEQUENCE [LARGE SCALE GENOMIC DNA]</scope>
    <source>
        <strain evidence="9">DSM 44228</strain>
    </source>
</reference>
<proteinExistence type="inferred from homology"/>
<dbReference type="InterPro" id="IPR008927">
    <property type="entry name" value="6-PGluconate_DH-like_C_sf"/>
</dbReference>
<dbReference type="AlphaFoldDB" id="A0A2N3Y5U1"/>
<dbReference type="Pfam" id="PF08125">
    <property type="entry name" value="Mannitol_dh_C"/>
    <property type="match status" value="1"/>
</dbReference>
<evidence type="ECO:0000313" key="9">
    <source>
        <dbReference type="EMBL" id="PKW18270.1"/>
    </source>
</evidence>
<dbReference type="Pfam" id="PF01232">
    <property type="entry name" value="Mannitol_dh"/>
    <property type="match status" value="1"/>
</dbReference>
<dbReference type="PRINTS" id="PR00084">
    <property type="entry name" value="MTLDHDRGNASE"/>
</dbReference>
<evidence type="ECO:0000256" key="6">
    <source>
        <dbReference type="ARBA" id="ARBA00048615"/>
    </source>
</evidence>
<evidence type="ECO:0000259" key="7">
    <source>
        <dbReference type="Pfam" id="PF01232"/>
    </source>
</evidence>
<dbReference type="InterPro" id="IPR036291">
    <property type="entry name" value="NAD(P)-bd_dom_sf"/>
</dbReference>
<protein>
    <recommendedName>
        <fullName evidence="3">Mannitol-1-phosphate 5-dehydrogenase</fullName>
        <ecNumber evidence="2">1.1.1.17</ecNumber>
    </recommendedName>
</protein>
<keyword evidence="5" id="KW-0520">NAD</keyword>
<dbReference type="InterPro" id="IPR013118">
    <property type="entry name" value="Mannitol_DH_C"/>
</dbReference>
<gene>
    <name evidence="9" type="ORF">A8926_6341</name>
</gene>
<dbReference type="Proteomes" id="UP000233786">
    <property type="component" value="Unassembled WGS sequence"/>
</dbReference>
<evidence type="ECO:0000256" key="4">
    <source>
        <dbReference type="ARBA" id="ARBA00023002"/>
    </source>
</evidence>
<dbReference type="Gene3D" id="3.40.50.720">
    <property type="entry name" value="NAD(P)-binding Rossmann-like Domain"/>
    <property type="match status" value="1"/>
</dbReference>
<accession>A0A2N3Y5U1</accession>
<dbReference type="PROSITE" id="PS00974">
    <property type="entry name" value="MANNITOL_DHGENASE"/>
    <property type="match status" value="1"/>
</dbReference>
<dbReference type="EMBL" id="PJNB01000001">
    <property type="protein sequence ID" value="PKW18270.1"/>
    <property type="molecule type" value="Genomic_DNA"/>
</dbReference>
<evidence type="ECO:0000256" key="2">
    <source>
        <dbReference type="ARBA" id="ARBA00012939"/>
    </source>
</evidence>
<dbReference type="InterPro" id="IPR023027">
    <property type="entry name" value="Mannitol_DH_CS"/>
</dbReference>
<feature type="domain" description="Mannitol dehydrogenase C-terminal" evidence="8">
    <location>
        <begin position="296"/>
        <end position="477"/>
    </location>
</feature>
<dbReference type="GO" id="GO:0019594">
    <property type="term" value="P:mannitol metabolic process"/>
    <property type="evidence" value="ECO:0007669"/>
    <property type="project" value="InterPro"/>
</dbReference>
<evidence type="ECO:0000256" key="3">
    <source>
        <dbReference type="ARBA" id="ARBA00016219"/>
    </source>
</evidence>
<name>A0A2N3Y5U1_SACSN</name>
<keyword evidence="10" id="KW-1185">Reference proteome</keyword>
<dbReference type="InterPro" id="IPR013328">
    <property type="entry name" value="6PGD_dom2"/>
</dbReference>
<dbReference type="EC" id="1.1.1.17" evidence="2"/>
<evidence type="ECO:0000256" key="5">
    <source>
        <dbReference type="ARBA" id="ARBA00023027"/>
    </source>
</evidence>
<evidence type="ECO:0000256" key="1">
    <source>
        <dbReference type="ARBA" id="ARBA00006541"/>
    </source>
</evidence>
<comment type="caution">
    <text evidence="9">The sequence shown here is derived from an EMBL/GenBank/DDBJ whole genome shotgun (WGS) entry which is preliminary data.</text>
</comment>
<dbReference type="STRING" id="994479.GCA_000194155_06990"/>
<keyword evidence="4" id="KW-0560">Oxidoreductase</keyword>
<dbReference type="SUPFAM" id="SSF51735">
    <property type="entry name" value="NAD(P)-binding Rossmann-fold domains"/>
    <property type="match status" value="1"/>
</dbReference>
<organism evidence="9 10">
    <name type="scientific">Saccharopolyspora spinosa</name>
    <dbReference type="NCBI Taxonomy" id="60894"/>
    <lineage>
        <taxon>Bacteria</taxon>
        <taxon>Bacillati</taxon>
        <taxon>Actinomycetota</taxon>
        <taxon>Actinomycetes</taxon>
        <taxon>Pseudonocardiales</taxon>
        <taxon>Pseudonocardiaceae</taxon>
        <taxon>Saccharopolyspora</taxon>
    </lineage>
</organism>
<comment type="catalytic activity">
    <reaction evidence="6">
        <text>D-mannitol 1-phosphate + NAD(+) = beta-D-fructose 6-phosphate + NADH + H(+)</text>
        <dbReference type="Rhea" id="RHEA:19661"/>
        <dbReference type="ChEBI" id="CHEBI:15378"/>
        <dbReference type="ChEBI" id="CHEBI:57540"/>
        <dbReference type="ChEBI" id="CHEBI:57634"/>
        <dbReference type="ChEBI" id="CHEBI:57945"/>
        <dbReference type="ChEBI" id="CHEBI:61381"/>
        <dbReference type="EC" id="1.1.1.17"/>
    </reaction>
</comment>
<dbReference type="Gene3D" id="1.10.1040.10">
    <property type="entry name" value="N-(1-d-carboxylethyl)-l-norvaline Dehydrogenase, domain 2"/>
    <property type="match status" value="1"/>
</dbReference>
<dbReference type="SUPFAM" id="SSF48179">
    <property type="entry name" value="6-phosphogluconate dehydrogenase C-terminal domain-like"/>
    <property type="match status" value="1"/>
</dbReference>
<feature type="domain" description="Mannitol dehydrogenase N-terminal" evidence="7">
    <location>
        <begin position="29"/>
        <end position="284"/>
    </location>
</feature>
<evidence type="ECO:0000259" key="8">
    <source>
        <dbReference type="Pfam" id="PF08125"/>
    </source>
</evidence>
<dbReference type="InterPro" id="IPR050988">
    <property type="entry name" value="Mannitol_DH/Oxidoreductase"/>
</dbReference>
<dbReference type="InterPro" id="IPR000669">
    <property type="entry name" value="Mannitol_DH"/>
</dbReference>
<dbReference type="InterPro" id="IPR013131">
    <property type="entry name" value="Mannitol_DH_N"/>
</dbReference>
<dbReference type="GO" id="GO:0008926">
    <property type="term" value="F:mannitol-1-phosphate 5-dehydrogenase activity"/>
    <property type="evidence" value="ECO:0007669"/>
    <property type="project" value="UniProtKB-EC"/>
</dbReference>
<evidence type="ECO:0000313" key="10">
    <source>
        <dbReference type="Proteomes" id="UP000233786"/>
    </source>
</evidence>